<dbReference type="Pfam" id="PF13669">
    <property type="entry name" value="Glyoxalase_4"/>
    <property type="match status" value="1"/>
</dbReference>
<dbReference type="Gene3D" id="3.10.180.10">
    <property type="entry name" value="2,3-Dihydroxybiphenyl 1,2-Dioxygenase, domain 1"/>
    <property type="match status" value="1"/>
</dbReference>
<name>A0A6N7YU07_9PSEU</name>
<dbReference type="AlphaFoldDB" id="A0A6N7YU07"/>
<gene>
    <name evidence="1" type="ORF">GKO32_21535</name>
</gene>
<dbReference type="InterPro" id="IPR029068">
    <property type="entry name" value="Glyas_Bleomycin-R_OHBP_Dase"/>
</dbReference>
<reference evidence="1 2" key="1">
    <citation type="submission" date="2019-11" db="EMBL/GenBank/DDBJ databases">
        <title>Draft genome of Amycolatopsis RM579.</title>
        <authorList>
            <person name="Duangmal K."/>
            <person name="Mingma R."/>
        </authorList>
    </citation>
    <scope>NUCLEOTIDE SEQUENCE [LARGE SCALE GENOMIC DNA]</scope>
    <source>
        <strain evidence="1 2">RM579</strain>
    </source>
</reference>
<protein>
    <submittedName>
        <fullName evidence="1">ABC transporter permease</fullName>
    </submittedName>
</protein>
<dbReference type="SUPFAM" id="SSF54593">
    <property type="entry name" value="Glyoxalase/Bleomycin resistance protein/Dihydroxybiphenyl dioxygenase"/>
    <property type="match status" value="1"/>
</dbReference>
<evidence type="ECO:0000313" key="2">
    <source>
        <dbReference type="Proteomes" id="UP000440096"/>
    </source>
</evidence>
<dbReference type="EMBL" id="WMBA01000035">
    <property type="protein sequence ID" value="MTD56535.1"/>
    <property type="molecule type" value="Genomic_DNA"/>
</dbReference>
<keyword evidence="2" id="KW-1185">Reference proteome</keyword>
<comment type="caution">
    <text evidence="1">The sequence shown here is derived from an EMBL/GenBank/DDBJ whole genome shotgun (WGS) entry which is preliminary data.</text>
</comment>
<evidence type="ECO:0000313" key="1">
    <source>
        <dbReference type="EMBL" id="MTD56535.1"/>
    </source>
</evidence>
<proteinExistence type="predicted"/>
<dbReference type="OrthoDB" id="9792173at2"/>
<organism evidence="1 2">
    <name type="scientific">Amycolatopsis pithecellobii</name>
    <dbReference type="NCBI Taxonomy" id="664692"/>
    <lineage>
        <taxon>Bacteria</taxon>
        <taxon>Bacillati</taxon>
        <taxon>Actinomycetota</taxon>
        <taxon>Actinomycetes</taxon>
        <taxon>Pseudonocardiales</taxon>
        <taxon>Pseudonocardiaceae</taxon>
        <taxon>Amycolatopsis</taxon>
    </lineage>
</organism>
<accession>A0A6N7YU07</accession>
<sequence length="172" mass="18919">MAVRRSYFQTAWVVQDLATAIPRWLEQALVGPFFVLPHSRIDDAVYRGSPVTPDISVAVAQVGPMQVELIEQHDKEPSPFTVELPSMGLHHHIAATTDDLDADIEHYASQGVEAVFTGLVGDARFAFFDTRSSLGFMTEIMEHSPAVEELFGLVARVGAEWDGSDPIRMLPG</sequence>
<dbReference type="RefSeq" id="WP_154758694.1">
    <property type="nucleotide sequence ID" value="NZ_WMBA01000035.1"/>
</dbReference>
<dbReference type="Proteomes" id="UP000440096">
    <property type="component" value="Unassembled WGS sequence"/>
</dbReference>